<evidence type="ECO:0000313" key="1">
    <source>
        <dbReference type="EMBL" id="AUR82567.1"/>
    </source>
</evidence>
<name>A0A2I7QMF4_9CAUD</name>
<evidence type="ECO:0000313" key="2">
    <source>
        <dbReference type="Proteomes" id="UP000269377"/>
    </source>
</evidence>
<dbReference type="Proteomes" id="UP000269377">
    <property type="component" value="Segment"/>
</dbReference>
<proteinExistence type="predicted"/>
<dbReference type="EMBL" id="MG592409">
    <property type="protein sequence ID" value="AUR82567.1"/>
    <property type="molecule type" value="Genomic_DNA"/>
</dbReference>
<gene>
    <name evidence="1" type="ORF">NVP1025O_084</name>
</gene>
<organism evidence="1 2">
    <name type="scientific">Vibrio phage 1.025.O._10N.222.46.B6</name>
    <dbReference type="NCBI Taxonomy" id="1881420"/>
    <lineage>
        <taxon>Viruses</taxon>
        <taxon>Duplodnaviria</taxon>
        <taxon>Heunggongvirae</taxon>
        <taxon>Uroviricota</taxon>
        <taxon>Caudoviricetes</taxon>
        <taxon>Schitoviridae</taxon>
        <taxon>Pontosvirinae</taxon>
        <taxon>Nahantvirus</taxon>
        <taxon>Nahantvirus 49C7</taxon>
    </lineage>
</organism>
<accession>A0A2I7QMF4</accession>
<sequence>MRYELWVDDGDMRYVIKHPVKFMWLDEEPRDLEYELNYWEDTADELCVHEMESLLNV</sequence>
<protein>
    <submittedName>
        <fullName evidence="1">Uncharacterized protein</fullName>
    </submittedName>
</protein>
<reference evidence="1 2" key="1">
    <citation type="submission" date="2017-11" db="EMBL/GenBank/DDBJ databases">
        <title>A major lineage of nontailed dsDNA viruses as unrecognized killers of marine bacteria.</title>
        <authorList>
            <person name="Kauffman K.M."/>
            <person name="Hussain F.A."/>
            <person name="Yang J."/>
            <person name="Arevalo P."/>
            <person name="Brown J.M."/>
            <person name="Chang W.K."/>
            <person name="VanInsberghe D."/>
            <person name="Elsherbini J."/>
            <person name="Cutler M.B."/>
            <person name="Kelly L."/>
            <person name="Polz M.F."/>
        </authorList>
    </citation>
    <scope>NUCLEOTIDE SEQUENCE [LARGE SCALE GENOMIC DNA]</scope>
</reference>